<dbReference type="Proteomes" id="UP000618591">
    <property type="component" value="Unassembled WGS sequence"/>
</dbReference>
<sequence>MSVLVEIDRYLKATAMPRTKFGRLAVRDPRLVDDLRRGREPGPRMVRRIEAFLAAHDTAPPEQRR</sequence>
<dbReference type="EMBL" id="BMDW01000023">
    <property type="protein sequence ID" value="GGA58344.1"/>
    <property type="molecule type" value="Genomic_DNA"/>
</dbReference>
<evidence type="ECO:0000313" key="2">
    <source>
        <dbReference type="Proteomes" id="UP000618591"/>
    </source>
</evidence>
<evidence type="ECO:0008006" key="3">
    <source>
        <dbReference type="Google" id="ProtNLM"/>
    </source>
</evidence>
<organism evidence="1 2">
    <name type="scientific">Sphingomonas psychrolutea</name>
    <dbReference type="NCBI Taxonomy" id="1259676"/>
    <lineage>
        <taxon>Bacteria</taxon>
        <taxon>Pseudomonadati</taxon>
        <taxon>Pseudomonadota</taxon>
        <taxon>Alphaproteobacteria</taxon>
        <taxon>Sphingomonadales</taxon>
        <taxon>Sphingomonadaceae</taxon>
        <taxon>Sphingomonas</taxon>
    </lineage>
</organism>
<name>A0ABQ1H5C5_9SPHN</name>
<comment type="caution">
    <text evidence="1">The sequence shown here is derived from an EMBL/GenBank/DDBJ whole genome shotgun (WGS) entry which is preliminary data.</text>
</comment>
<proteinExistence type="predicted"/>
<reference evidence="2" key="1">
    <citation type="journal article" date="2019" name="Int. J. Syst. Evol. Microbiol.">
        <title>The Global Catalogue of Microorganisms (GCM) 10K type strain sequencing project: providing services to taxonomists for standard genome sequencing and annotation.</title>
        <authorList>
            <consortium name="The Broad Institute Genomics Platform"/>
            <consortium name="The Broad Institute Genome Sequencing Center for Infectious Disease"/>
            <person name="Wu L."/>
            <person name="Ma J."/>
        </authorList>
    </citation>
    <scope>NUCLEOTIDE SEQUENCE [LARGE SCALE GENOMIC DNA]</scope>
    <source>
        <strain evidence="2">CGMCC 1.10106</strain>
    </source>
</reference>
<keyword evidence="2" id="KW-1185">Reference proteome</keyword>
<dbReference type="RefSeq" id="WP_188449050.1">
    <property type="nucleotide sequence ID" value="NZ_BMDW01000023.1"/>
</dbReference>
<gene>
    <name evidence="1" type="ORF">GCM10011395_30770</name>
</gene>
<evidence type="ECO:0000313" key="1">
    <source>
        <dbReference type="EMBL" id="GGA58344.1"/>
    </source>
</evidence>
<accession>A0ABQ1H5C5</accession>
<protein>
    <recommendedName>
        <fullName evidence="3">Antitoxin Xre/MbcA/ParS-like toxin-binding domain-containing protein</fullName>
    </recommendedName>
</protein>